<name>I4DAK9_DESAJ</name>
<dbReference type="KEGG" id="dai:Desaci_3964"/>
<accession>I4DAK9</accession>
<proteinExistence type="predicted"/>
<sequence>MNPWDYQYEFGEVEEDENLFENLRTHIKERYRRNLCYNKIE</sequence>
<dbReference type="Proteomes" id="UP000002892">
    <property type="component" value="Chromosome"/>
</dbReference>
<organism evidence="1 2">
    <name type="scientific">Desulfosporosinus acidiphilus (strain DSM 22704 / JCM 16185 / SJ4)</name>
    <dbReference type="NCBI Taxonomy" id="646529"/>
    <lineage>
        <taxon>Bacteria</taxon>
        <taxon>Bacillati</taxon>
        <taxon>Bacillota</taxon>
        <taxon>Clostridia</taxon>
        <taxon>Eubacteriales</taxon>
        <taxon>Desulfitobacteriaceae</taxon>
        <taxon>Desulfosporosinus</taxon>
    </lineage>
</organism>
<evidence type="ECO:0000313" key="1">
    <source>
        <dbReference type="EMBL" id="AFM42833.1"/>
    </source>
</evidence>
<evidence type="ECO:0000313" key="2">
    <source>
        <dbReference type="Proteomes" id="UP000002892"/>
    </source>
</evidence>
<reference evidence="1 2" key="1">
    <citation type="journal article" date="2012" name="J. Bacteriol.">
        <title>Complete genome sequences of Desulfosporosinus orientis DSM765T, Desulfosporosinus youngiae DSM17734T, Desulfosporosinus meridiei DSM13257T, and Desulfosporosinus acidiphilus DSM22704T.</title>
        <authorList>
            <person name="Pester M."/>
            <person name="Brambilla E."/>
            <person name="Alazard D."/>
            <person name="Rattei T."/>
            <person name="Weinmaier T."/>
            <person name="Han J."/>
            <person name="Lucas S."/>
            <person name="Lapidus A."/>
            <person name="Cheng J.F."/>
            <person name="Goodwin L."/>
            <person name="Pitluck S."/>
            <person name="Peters L."/>
            <person name="Ovchinnikova G."/>
            <person name="Teshima H."/>
            <person name="Detter J.C."/>
            <person name="Han C.S."/>
            <person name="Tapia R."/>
            <person name="Land M.L."/>
            <person name="Hauser L."/>
            <person name="Kyrpides N.C."/>
            <person name="Ivanova N.N."/>
            <person name="Pagani I."/>
            <person name="Huntmann M."/>
            <person name="Wei C.L."/>
            <person name="Davenport K.W."/>
            <person name="Daligault H."/>
            <person name="Chain P.S."/>
            <person name="Chen A."/>
            <person name="Mavromatis K."/>
            <person name="Markowitz V."/>
            <person name="Szeto E."/>
            <person name="Mikhailova N."/>
            <person name="Pati A."/>
            <person name="Wagner M."/>
            <person name="Woyke T."/>
            <person name="Ollivier B."/>
            <person name="Klenk H.P."/>
            <person name="Spring S."/>
            <person name="Loy A."/>
        </authorList>
    </citation>
    <scope>NUCLEOTIDE SEQUENCE [LARGE SCALE GENOMIC DNA]</scope>
    <source>
        <strain evidence="2">DSM 22704 / JCM 16185 / SJ4</strain>
    </source>
</reference>
<dbReference type="HOGENOM" id="CLU_3268965_0_0_9"/>
<gene>
    <name evidence="1" type="ordered locus">Desaci_3964</name>
</gene>
<keyword evidence="2" id="KW-1185">Reference proteome</keyword>
<protein>
    <submittedName>
        <fullName evidence="1">Uncharacterized protein</fullName>
    </submittedName>
</protein>
<dbReference type="EMBL" id="CP003639">
    <property type="protein sequence ID" value="AFM42833.1"/>
    <property type="molecule type" value="Genomic_DNA"/>
</dbReference>
<dbReference type="AlphaFoldDB" id="I4DAK9"/>